<keyword evidence="4" id="KW-1185">Reference proteome</keyword>
<feature type="compositionally biased region" description="Gly residues" evidence="1">
    <location>
        <begin position="389"/>
        <end position="414"/>
    </location>
</feature>
<feature type="compositionally biased region" description="Basic and acidic residues" evidence="1">
    <location>
        <begin position="163"/>
        <end position="179"/>
    </location>
</feature>
<feature type="compositionally biased region" description="Basic and acidic residues" evidence="1">
    <location>
        <begin position="254"/>
        <end position="263"/>
    </location>
</feature>
<feature type="compositionally biased region" description="Low complexity" evidence="1">
    <location>
        <begin position="37"/>
        <end position="59"/>
    </location>
</feature>
<feature type="compositionally biased region" description="Basic and acidic residues" evidence="1">
    <location>
        <begin position="352"/>
        <end position="371"/>
    </location>
</feature>
<feature type="compositionally biased region" description="Basic and acidic residues" evidence="1">
    <location>
        <begin position="326"/>
        <end position="343"/>
    </location>
</feature>
<accession>A0A2A2J2X6</accession>
<dbReference type="AlphaFoldDB" id="A0A2A2J2X6"/>
<dbReference type="PANTHER" id="PTHR12299">
    <property type="entry name" value="HYALURONIC ACID-BINDING PROTEIN 4"/>
    <property type="match status" value="1"/>
</dbReference>
<dbReference type="PANTHER" id="PTHR12299:SF17">
    <property type="entry name" value="AT19571P-RELATED"/>
    <property type="match status" value="1"/>
</dbReference>
<organism evidence="3 4">
    <name type="scientific">Diploscapter pachys</name>
    <dbReference type="NCBI Taxonomy" id="2018661"/>
    <lineage>
        <taxon>Eukaryota</taxon>
        <taxon>Metazoa</taxon>
        <taxon>Ecdysozoa</taxon>
        <taxon>Nematoda</taxon>
        <taxon>Chromadorea</taxon>
        <taxon>Rhabditida</taxon>
        <taxon>Rhabditina</taxon>
        <taxon>Rhabditomorpha</taxon>
        <taxon>Rhabditoidea</taxon>
        <taxon>Rhabditidae</taxon>
        <taxon>Diploscapter</taxon>
    </lineage>
</organism>
<protein>
    <recommendedName>
        <fullName evidence="2">Hyaluronan/mRNA-binding protein domain-containing protein</fullName>
    </recommendedName>
</protein>
<dbReference type="InterPro" id="IPR006861">
    <property type="entry name" value="HABP4_PAIRBP1-bd"/>
</dbReference>
<dbReference type="Gene3D" id="6.10.140.1040">
    <property type="match status" value="1"/>
</dbReference>
<dbReference type="SMART" id="SM01233">
    <property type="entry name" value="HABP4_PAI-RBP1"/>
    <property type="match status" value="1"/>
</dbReference>
<dbReference type="GO" id="GO:0005737">
    <property type="term" value="C:cytoplasm"/>
    <property type="evidence" value="ECO:0007669"/>
    <property type="project" value="TreeGrafter"/>
</dbReference>
<dbReference type="EMBL" id="LIAE01010743">
    <property type="protein sequence ID" value="PAV55882.1"/>
    <property type="molecule type" value="Genomic_DNA"/>
</dbReference>
<proteinExistence type="predicted"/>
<evidence type="ECO:0000256" key="1">
    <source>
        <dbReference type="SAM" id="MobiDB-lite"/>
    </source>
</evidence>
<feature type="compositionally biased region" description="Gly residues" evidence="1">
    <location>
        <begin position="186"/>
        <end position="195"/>
    </location>
</feature>
<feature type="region of interest" description="Disordered" evidence="1">
    <location>
        <begin position="33"/>
        <end position="263"/>
    </location>
</feature>
<evidence type="ECO:0000313" key="3">
    <source>
        <dbReference type="EMBL" id="PAV55882.1"/>
    </source>
</evidence>
<dbReference type="STRING" id="2018661.A0A2A2J2X6"/>
<dbReference type="OrthoDB" id="6022699at2759"/>
<feature type="compositionally biased region" description="Basic and acidic residues" evidence="1">
    <location>
        <begin position="199"/>
        <end position="222"/>
    </location>
</feature>
<comment type="caution">
    <text evidence="3">The sequence shown here is derived from an EMBL/GenBank/DDBJ whole genome shotgun (WGS) entry which is preliminary data.</text>
</comment>
<feature type="compositionally biased region" description="Gly residues" evidence="1">
    <location>
        <begin position="127"/>
        <end position="142"/>
    </location>
</feature>
<gene>
    <name evidence="3" type="ORF">WR25_13803</name>
</gene>
<feature type="region of interest" description="Disordered" evidence="1">
    <location>
        <begin position="308"/>
        <end position="432"/>
    </location>
</feature>
<dbReference type="Pfam" id="PF04774">
    <property type="entry name" value="HABP4_PAI-RBP1"/>
    <property type="match status" value="1"/>
</dbReference>
<dbReference type="GO" id="GO:0003723">
    <property type="term" value="F:RNA binding"/>
    <property type="evidence" value="ECO:0007669"/>
    <property type="project" value="InterPro"/>
</dbReference>
<reference evidence="3 4" key="1">
    <citation type="journal article" date="2017" name="Curr. Biol.">
        <title>Genome architecture and evolution of a unichromosomal asexual nematode.</title>
        <authorList>
            <person name="Fradin H."/>
            <person name="Zegar C."/>
            <person name="Gutwein M."/>
            <person name="Lucas J."/>
            <person name="Kovtun M."/>
            <person name="Corcoran D."/>
            <person name="Baugh L.R."/>
            <person name="Kiontke K."/>
            <person name="Gunsalus K."/>
            <person name="Fitch D.H."/>
            <person name="Piano F."/>
        </authorList>
    </citation>
    <scope>NUCLEOTIDE SEQUENCE [LARGE SCALE GENOMIC DNA]</scope>
    <source>
        <strain evidence="3">PF1309</strain>
    </source>
</reference>
<dbReference type="GO" id="GO:0005634">
    <property type="term" value="C:nucleus"/>
    <property type="evidence" value="ECO:0007669"/>
    <property type="project" value="TreeGrafter"/>
</dbReference>
<sequence>MTEYGVHVANKFSYMSDDDDISDPEELIAKAAKAEASKLAAQKAQAAKPVVKAPVAQVQTKDLKNAGAGNKENRPVGGDHRGGRGAGRGGFDKGGRGGRGGGPRPPRTHQDGEHAPFAGGEGRGRGRGGPRGGRGGGRGRGGPPRHFDGGASPNADASFPGDDAPKENFEQHPEGERRGGGRGRGNRGGSFGGGRGRGRMHDRQSGSDKTGVRSHEKKDGHGRGNWGDTQDELAGETEPLTGDEQPQVENEEPQVPREKTEQELKYEKELEEYNRMKTLKEFKAATTKATPKFNVRKAGEGAAENFGKLVPLKKDGPDDKEEEEIIVLKKEPKKQVIDLDFKISRPSVPSFRNRDDEHHRGDRDGDREHRPFRGGRGGGGRGDHRDGRGPGGGGFRQSSGGGGGGPRGRGGRGGHSQPFNASDDAFPALGAK</sequence>
<feature type="domain" description="Hyaluronan/mRNA-binding protein" evidence="2">
    <location>
        <begin position="197"/>
        <end position="301"/>
    </location>
</feature>
<dbReference type="Proteomes" id="UP000218231">
    <property type="component" value="Unassembled WGS sequence"/>
</dbReference>
<evidence type="ECO:0000259" key="2">
    <source>
        <dbReference type="SMART" id="SM01233"/>
    </source>
</evidence>
<dbReference type="InterPro" id="IPR039764">
    <property type="entry name" value="HABP4/SERBP1-like"/>
</dbReference>
<feature type="compositionally biased region" description="Basic and acidic residues" evidence="1">
    <location>
        <begin position="71"/>
        <end position="82"/>
    </location>
</feature>
<name>A0A2A2J2X6_9BILA</name>
<evidence type="ECO:0000313" key="4">
    <source>
        <dbReference type="Proteomes" id="UP000218231"/>
    </source>
</evidence>